<feature type="region of interest" description="Disordered" evidence="1">
    <location>
        <begin position="1"/>
        <end position="45"/>
    </location>
</feature>
<dbReference type="Pfam" id="PF06482">
    <property type="entry name" value="Endostatin"/>
    <property type="match status" value="1"/>
</dbReference>
<gene>
    <name evidence="3" type="ORF">ACEWY4_018688</name>
</gene>
<name>A0ABD1JH17_9TELE</name>
<proteinExistence type="predicted"/>
<feature type="compositionally biased region" description="Pro residues" evidence="1">
    <location>
        <begin position="1"/>
        <end position="30"/>
    </location>
</feature>
<evidence type="ECO:0000256" key="1">
    <source>
        <dbReference type="SAM" id="MobiDB-lite"/>
    </source>
</evidence>
<dbReference type="InterPro" id="IPR010515">
    <property type="entry name" value="Collagenase_NC10/endostatin"/>
</dbReference>
<comment type="caution">
    <text evidence="3">The sequence shown here is derived from an EMBL/GenBank/DDBJ whole genome shotgun (WGS) entry which is preliminary data.</text>
</comment>
<reference evidence="3 4" key="1">
    <citation type="submission" date="2024-09" db="EMBL/GenBank/DDBJ databases">
        <title>A chromosome-level genome assembly of Gray's grenadier anchovy, Coilia grayii.</title>
        <authorList>
            <person name="Fu Z."/>
        </authorList>
    </citation>
    <scope>NUCLEOTIDE SEQUENCE [LARGE SCALE GENOMIC DNA]</scope>
    <source>
        <strain evidence="3">G4</strain>
        <tissue evidence="3">Muscle</tissue>
    </source>
</reference>
<dbReference type="InterPro" id="IPR016187">
    <property type="entry name" value="CTDL_fold"/>
</dbReference>
<dbReference type="InterPro" id="IPR016186">
    <property type="entry name" value="C-type_lectin-like/link_sf"/>
</dbReference>
<protein>
    <recommendedName>
        <fullName evidence="2">Collagenase NC10/endostatin domain-containing protein</fullName>
    </recommendedName>
</protein>
<dbReference type="EMBL" id="JBHFQA010000016">
    <property type="protein sequence ID" value="KAL2085368.1"/>
    <property type="molecule type" value="Genomic_DNA"/>
</dbReference>
<keyword evidence="4" id="KW-1185">Reference proteome</keyword>
<evidence type="ECO:0000313" key="3">
    <source>
        <dbReference type="EMBL" id="KAL2085368.1"/>
    </source>
</evidence>
<dbReference type="AlphaFoldDB" id="A0ABD1JH17"/>
<organism evidence="3 4">
    <name type="scientific">Coilia grayii</name>
    <name type="common">Gray's grenadier anchovy</name>
    <dbReference type="NCBI Taxonomy" id="363190"/>
    <lineage>
        <taxon>Eukaryota</taxon>
        <taxon>Metazoa</taxon>
        <taxon>Chordata</taxon>
        <taxon>Craniata</taxon>
        <taxon>Vertebrata</taxon>
        <taxon>Euteleostomi</taxon>
        <taxon>Actinopterygii</taxon>
        <taxon>Neopterygii</taxon>
        <taxon>Teleostei</taxon>
        <taxon>Clupei</taxon>
        <taxon>Clupeiformes</taxon>
        <taxon>Clupeoidei</taxon>
        <taxon>Engraulidae</taxon>
        <taxon>Coilinae</taxon>
        <taxon>Coilia</taxon>
    </lineage>
</organism>
<dbReference type="SUPFAM" id="SSF56436">
    <property type="entry name" value="C-type lectin-like"/>
    <property type="match status" value="1"/>
</dbReference>
<evidence type="ECO:0000313" key="4">
    <source>
        <dbReference type="Proteomes" id="UP001591681"/>
    </source>
</evidence>
<dbReference type="Proteomes" id="UP001591681">
    <property type="component" value="Unassembled WGS sequence"/>
</dbReference>
<dbReference type="Gene3D" id="3.10.100.10">
    <property type="entry name" value="Mannose-Binding Protein A, subunit A"/>
    <property type="match status" value="1"/>
</dbReference>
<evidence type="ECO:0000259" key="2">
    <source>
        <dbReference type="Pfam" id="PF06482"/>
    </source>
</evidence>
<feature type="domain" description="Collagenase NC10/endostatin" evidence="2">
    <location>
        <begin position="157"/>
        <end position="322"/>
    </location>
</feature>
<sequence length="352" mass="39108">MPSRPKPSCPMPSRPMPSCPMPSRPMPSCPSPSHSVPLDSEEASRPRPSTSSCLYVLVPCHPVPCHPVPAHRMRSLCTLRRRPVLVPLRPRPMPSCPMPSCPMPSCPSPSHAVPLHSEEASRPRPSTSSSHAILSHAIPSHAIPRPCKHPGAPLEILKLVALNTPLTGNIGSLTAADQACRAQAQAMGIRDQYRAFLSNHLQDLVDIIHPQYRRNLPIVNLRGEVLFDNYEHIFTKNSALPHGIPLFSFDGRDVMSDPFWPQKAIWHGSSPQGRRLQEKTCESWRAGDMAIVGQASFLYSGLLTQHSRSCSNQFIVLCVETSPEPSPTYQEARRGTRYAYYYYRNPLSSQRT</sequence>
<accession>A0ABD1JH17</accession>